<dbReference type="InterPro" id="IPR012910">
    <property type="entry name" value="Plug_dom"/>
</dbReference>
<comment type="subcellular location">
    <subcellularLocation>
        <location evidence="1 11">Cell outer membrane</location>
        <topology evidence="1 11">Multi-pass membrane protein</topology>
    </subcellularLocation>
</comment>
<keyword evidence="7" id="KW-0406">Ion transport</keyword>
<dbReference type="PANTHER" id="PTHR32552">
    <property type="entry name" value="FERRICHROME IRON RECEPTOR-RELATED"/>
    <property type="match status" value="1"/>
</dbReference>
<evidence type="ECO:0000256" key="5">
    <source>
        <dbReference type="ARBA" id="ARBA00022692"/>
    </source>
</evidence>
<evidence type="ECO:0000256" key="3">
    <source>
        <dbReference type="ARBA" id="ARBA00022452"/>
    </source>
</evidence>
<evidence type="ECO:0000256" key="7">
    <source>
        <dbReference type="ARBA" id="ARBA00023065"/>
    </source>
</evidence>
<evidence type="ECO:0000313" key="16">
    <source>
        <dbReference type="EMBL" id="MBB4658192.1"/>
    </source>
</evidence>
<dbReference type="GO" id="GO:0006826">
    <property type="term" value="P:iron ion transport"/>
    <property type="evidence" value="ECO:0007669"/>
    <property type="project" value="UniProtKB-KW"/>
</dbReference>
<keyword evidence="17" id="KW-1185">Reference proteome</keyword>
<keyword evidence="4" id="KW-0410">Iron transport</keyword>
<evidence type="ECO:0000259" key="15">
    <source>
        <dbReference type="Pfam" id="PF07715"/>
    </source>
</evidence>
<feature type="domain" description="TonB-dependent receptor plug" evidence="15">
    <location>
        <begin position="46"/>
        <end position="154"/>
    </location>
</feature>
<keyword evidence="13" id="KW-0732">Signal</keyword>
<dbReference type="SUPFAM" id="SSF56935">
    <property type="entry name" value="Porins"/>
    <property type="match status" value="1"/>
</dbReference>
<evidence type="ECO:0000256" key="9">
    <source>
        <dbReference type="ARBA" id="ARBA00023136"/>
    </source>
</evidence>
<gene>
    <name evidence="16" type="ORF">GGQ59_000692</name>
</gene>
<sequence length="775" mass="82768">MGRAWTAAALAGGASFIALTSAFAQEAAPQEDVITVTARRVAEDPNRVPIPLTVVSGDVIERTGSYNLDRLKQLTPTLQFYSSNPRNSAINIRGLGAPFGLTNDGIEPGVGLYIDQVFYSRPAAASFDFIDVAQVEVLRGPQGTLFGKNTTAGAINVTTRPPSFTPEGQAEVSYGNLGYVQARASISGPLADETLAGRLSVSATRRDGTLTNVETGADVNELNNLGVRGQLLFEPSDALTLRLYADYNRQDTECCTQVAALIAPTQRSEERRFPAIAADLGYALPSLDPFDRLTDIDTQVRSDHELGGLSFQAEWKLGPGTLTSITGWRYWDWDPSSDRDFIGLPITTISANASKQHQWTQELRYAGTLTDSLSVVGGVFYFDQTIDSTAVQEQGAAAARFLLAPGEGVTPDLLDGYRQTTGVDYENRSAAAFGQLSWRITDRLSLEPGVRVNWDQKEASVEQTVSGGLQTDDPDLIALQRSVLAPQSYDADFDDVNVSGRVTATYALAGRTNLFATYARSFKSGGVNLSGVPANAEGEPALDAASIDPETVDHYEAGLKTALLSGRARLDLTAFRTDVEDYQTNVVNASVGVLRGYLAGAEAVRVQGVELGAGLDVGDGFSLYANGAYTDAEYRSFPDAPCPLELTGGPTACDVSGTKLPGVSRWAASGGAEYGRQARLLGARGRAYLGVDASYRSSFSSSASASDDLEVPAYGLVNLRAGFEADDGWELFAFLRNALDEDYYELLTAQPGNSGLVVGQLGDPRTYGATLRTRF</sequence>
<organism evidence="16 17">
    <name type="scientific">Parvularcula dongshanensis</name>
    <dbReference type="NCBI Taxonomy" id="1173995"/>
    <lineage>
        <taxon>Bacteria</taxon>
        <taxon>Pseudomonadati</taxon>
        <taxon>Pseudomonadota</taxon>
        <taxon>Alphaproteobacteria</taxon>
        <taxon>Parvularculales</taxon>
        <taxon>Parvularculaceae</taxon>
        <taxon>Parvularcula</taxon>
    </lineage>
</organism>
<dbReference type="InterPro" id="IPR036942">
    <property type="entry name" value="Beta-barrel_TonB_sf"/>
</dbReference>
<evidence type="ECO:0000256" key="4">
    <source>
        <dbReference type="ARBA" id="ARBA00022496"/>
    </source>
</evidence>
<keyword evidence="5 11" id="KW-0812">Transmembrane</keyword>
<dbReference type="InterPro" id="IPR039426">
    <property type="entry name" value="TonB-dep_rcpt-like"/>
</dbReference>
<dbReference type="CDD" id="cd01347">
    <property type="entry name" value="ligand_gated_channel"/>
    <property type="match status" value="1"/>
</dbReference>
<keyword evidence="3 11" id="KW-1134">Transmembrane beta strand</keyword>
<dbReference type="Proteomes" id="UP000563524">
    <property type="component" value="Unassembled WGS sequence"/>
</dbReference>
<dbReference type="RefSeq" id="WP_183815828.1">
    <property type="nucleotide sequence ID" value="NZ_JACHOB010000001.1"/>
</dbReference>
<evidence type="ECO:0000259" key="14">
    <source>
        <dbReference type="Pfam" id="PF00593"/>
    </source>
</evidence>
<dbReference type="Pfam" id="PF00593">
    <property type="entry name" value="TonB_dep_Rec_b-barrel"/>
    <property type="match status" value="1"/>
</dbReference>
<dbReference type="GO" id="GO:0009279">
    <property type="term" value="C:cell outer membrane"/>
    <property type="evidence" value="ECO:0007669"/>
    <property type="project" value="UniProtKB-SubCell"/>
</dbReference>
<dbReference type="PANTHER" id="PTHR32552:SF81">
    <property type="entry name" value="TONB-DEPENDENT OUTER MEMBRANE RECEPTOR"/>
    <property type="match status" value="1"/>
</dbReference>
<comment type="caution">
    <text evidence="16">The sequence shown here is derived from an EMBL/GenBank/DDBJ whole genome shotgun (WGS) entry which is preliminary data.</text>
</comment>
<keyword evidence="2 11" id="KW-0813">Transport</keyword>
<dbReference type="EMBL" id="JACHOB010000001">
    <property type="protein sequence ID" value="MBB4658192.1"/>
    <property type="molecule type" value="Genomic_DNA"/>
</dbReference>
<keyword evidence="10 11" id="KW-0998">Cell outer membrane</keyword>
<dbReference type="AlphaFoldDB" id="A0A840I1R8"/>
<proteinExistence type="inferred from homology"/>
<protein>
    <submittedName>
        <fullName evidence="16">Iron complex outermembrane receptor protein</fullName>
    </submittedName>
</protein>
<evidence type="ECO:0000313" key="17">
    <source>
        <dbReference type="Proteomes" id="UP000563524"/>
    </source>
</evidence>
<evidence type="ECO:0000256" key="6">
    <source>
        <dbReference type="ARBA" id="ARBA00023004"/>
    </source>
</evidence>
<dbReference type="Gene3D" id="2.40.170.20">
    <property type="entry name" value="TonB-dependent receptor, beta-barrel domain"/>
    <property type="match status" value="1"/>
</dbReference>
<evidence type="ECO:0000256" key="10">
    <source>
        <dbReference type="ARBA" id="ARBA00023237"/>
    </source>
</evidence>
<evidence type="ECO:0000256" key="12">
    <source>
        <dbReference type="RuleBase" id="RU003357"/>
    </source>
</evidence>
<dbReference type="PROSITE" id="PS52016">
    <property type="entry name" value="TONB_DEPENDENT_REC_3"/>
    <property type="match status" value="1"/>
</dbReference>
<keyword evidence="9 11" id="KW-0472">Membrane</keyword>
<evidence type="ECO:0000256" key="1">
    <source>
        <dbReference type="ARBA" id="ARBA00004571"/>
    </source>
</evidence>
<evidence type="ECO:0000256" key="8">
    <source>
        <dbReference type="ARBA" id="ARBA00023077"/>
    </source>
</evidence>
<evidence type="ECO:0000256" key="2">
    <source>
        <dbReference type="ARBA" id="ARBA00022448"/>
    </source>
</evidence>
<comment type="similarity">
    <text evidence="11 12">Belongs to the TonB-dependent receptor family.</text>
</comment>
<feature type="domain" description="TonB-dependent receptor-like beta-barrel" evidence="14">
    <location>
        <begin position="288"/>
        <end position="737"/>
    </location>
</feature>
<reference evidence="16 17" key="1">
    <citation type="submission" date="2020-08" db="EMBL/GenBank/DDBJ databases">
        <title>Genomic Encyclopedia of Type Strains, Phase IV (KMG-IV): sequencing the most valuable type-strain genomes for metagenomic binning, comparative biology and taxonomic classification.</title>
        <authorList>
            <person name="Goeker M."/>
        </authorList>
    </citation>
    <scope>NUCLEOTIDE SEQUENCE [LARGE SCALE GENOMIC DNA]</scope>
    <source>
        <strain evidence="16 17">DSM 102850</strain>
    </source>
</reference>
<keyword evidence="6" id="KW-0408">Iron</keyword>
<accession>A0A840I1R8</accession>
<name>A0A840I1R8_9PROT</name>
<dbReference type="Pfam" id="PF07715">
    <property type="entry name" value="Plug"/>
    <property type="match status" value="1"/>
</dbReference>
<evidence type="ECO:0000256" key="13">
    <source>
        <dbReference type="SAM" id="SignalP"/>
    </source>
</evidence>
<keyword evidence="8 12" id="KW-0798">TonB box</keyword>
<evidence type="ECO:0000256" key="11">
    <source>
        <dbReference type="PROSITE-ProRule" id="PRU01360"/>
    </source>
</evidence>
<dbReference type="InterPro" id="IPR000531">
    <property type="entry name" value="Beta-barrel_TonB"/>
</dbReference>
<keyword evidence="16" id="KW-0675">Receptor</keyword>
<feature type="signal peptide" evidence="13">
    <location>
        <begin position="1"/>
        <end position="24"/>
    </location>
</feature>
<feature type="chain" id="PRO_5032872760" evidence="13">
    <location>
        <begin position="25"/>
        <end position="775"/>
    </location>
</feature>